<organism evidence="1 2">
    <name type="scientific">Dolichospermum flos-aquae UHCC 0037</name>
    <dbReference type="NCBI Taxonomy" id="2590026"/>
    <lineage>
        <taxon>Bacteria</taxon>
        <taxon>Bacillati</taxon>
        <taxon>Cyanobacteriota</taxon>
        <taxon>Cyanophyceae</taxon>
        <taxon>Nostocales</taxon>
        <taxon>Aphanizomenonaceae</taxon>
        <taxon>Dolichospermum</taxon>
    </lineage>
</organism>
<accession>A0ACC7S1V7</accession>
<evidence type="ECO:0000313" key="1">
    <source>
        <dbReference type="EMBL" id="MTJ42498.1"/>
    </source>
</evidence>
<evidence type="ECO:0000313" key="2">
    <source>
        <dbReference type="Proteomes" id="UP001517388"/>
    </source>
</evidence>
<dbReference type="EMBL" id="VILF01000001">
    <property type="protein sequence ID" value="MTJ42498.1"/>
    <property type="molecule type" value="Genomic_DNA"/>
</dbReference>
<keyword evidence="2" id="KW-1185">Reference proteome</keyword>
<name>A0ACC7S1V7_DOLFA</name>
<sequence length="512" mass="59131">MNKKILFFSPYAIWPFHFENDLEIIKQHIDQGDEVTFLTCDGDLSSCEPNSNHNLSTCQSCIQRRNKGFQLLEISNKVKFLNFVNLSNSDRQTIKNFPKYFKNLRTLKLLTLENFDIGLSVASSLISYLREPYPNPNNYKDYVKRNIESALIVYLSVKNHIQAIKPDKMYIFNGRLASLRAAMRAAQQMSTSFDIHERAGVAGKYSLTANTYPHDLEWNKAEIESVWTNSSLPEAEKFGIGSQWFIDRRMGKDQGWSSFTSDQNKAPNFIDKSKTNIVIYNSSEDEFAAITGWENHIYKSQSEELFRLAQSLKNDQNIDIYLRVHPNLKNISNSQTKALTKLKGRYANFHIISAEDTINSYELMDIADCIITFGSTMGVESAFYYKHSFLVGASFYEDLEVCSTISSHNELVNIIKDRQFDLSLLVKEERKKNAIKYGFYMATYGIEFTHFQQESIFVMTLSHNGKTINDSLIYSRILAKFKRIMVLGLFSWKTWFKIIERLIAWAVKAPKI</sequence>
<dbReference type="Proteomes" id="UP001517388">
    <property type="component" value="Unassembled WGS sequence"/>
</dbReference>
<proteinExistence type="predicted"/>
<protein>
    <submittedName>
        <fullName evidence="1">Uncharacterized protein</fullName>
    </submittedName>
</protein>
<comment type="caution">
    <text evidence="1">The sequence shown here is derived from an EMBL/GenBank/DDBJ whole genome shotgun (WGS) entry which is preliminary data.</text>
</comment>
<reference evidence="2" key="1">
    <citation type="journal article" date="2020" name="Toxins">
        <title>Phylogenomic Analysis of Secondary Metabolism in the Toxic Cyanobacterial Genera Anabaena, Dolichospermum and Aphanizomenon.</title>
        <authorList>
            <person name="Oesterholm J."/>
            <person name="Popin R.V."/>
            <person name="Fewer D.P."/>
            <person name="Sivonen K."/>
        </authorList>
    </citation>
    <scope>NUCLEOTIDE SEQUENCE [LARGE SCALE GENOMIC DNA]</scope>
    <source>
        <strain evidence="2">UHCC 0037</strain>
    </source>
</reference>
<gene>
    <name evidence="1" type="ORF">FJR39_04345</name>
</gene>